<keyword evidence="2" id="KW-0812">Transmembrane</keyword>
<evidence type="ECO:0000256" key="1">
    <source>
        <dbReference type="SAM" id="MobiDB-lite"/>
    </source>
</evidence>
<keyword evidence="2" id="KW-1133">Transmembrane helix</keyword>
<accession>A0ABT9QU48</accession>
<reference evidence="3 4" key="1">
    <citation type="submission" date="2023-07" db="EMBL/GenBank/DDBJ databases">
        <title>Sequencing the genomes of 1000 actinobacteria strains.</title>
        <authorList>
            <person name="Klenk H.-P."/>
        </authorList>
    </citation>
    <scope>NUCLEOTIDE SEQUENCE [LARGE SCALE GENOMIC DNA]</scope>
    <source>
        <strain evidence="3 4">DSM 46740</strain>
    </source>
</reference>
<keyword evidence="4" id="KW-1185">Reference proteome</keyword>
<proteinExistence type="predicted"/>
<sequence length="119" mass="11777">MTRRSLVWAGGILIAVAAGLGGYVVGVGLEEGDRLASVIAAITGLAGLGVALYGLKRPPVGAAPEVVAAELAGAPRPTADPPQPMPAAGRSYGGDHVEIHGTFHGPVQGKGTQHTPPSA</sequence>
<name>A0ABT9QU48_9ACTN</name>
<feature type="region of interest" description="Disordered" evidence="1">
    <location>
        <begin position="74"/>
        <end position="119"/>
    </location>
</feature>
<feature type="transmembrane region" description="Helical" evidence="2">
    <location>
        <begin position="7"/>
        <end position="29"/>
    </location>
</feature>
<keyword evidence="2" id="KW-0472">Membrane</keyword>
<dbReference type="RefSeq" id="WP_307569212.1">
    <property type="nucleotide sequence ID" value="NZ_JAUSQU010000002.1"/>
</dbReference>
<feature type="transmembrane region" description="Helical" evidence="2">
    <location>
        <begin position="35"/>
        <end position="55"/>
    </location>
</feature>
<evidence type="ECO:0000256" key="2">
    <source>
        <dbReference type="SAM" id="Phobius"/>
    </source>
</evidence>
<comment type="caution">
    <text evidence="3">The sequence shown here is derived from an EMBL/GenBank/DDBJ whole genome shotgun (WGS) entry which is preliminary data.</text>
</comment>
<feature type="compositionally biased region" description="Polar residues" evidence="1">
    <location>
        <begin position="110"/>
        <end position="119"/>
    </location>
</feature>
<organism evidence="3 4">
    <name type="scientific">Streptosporangium lutulentum</name>
    <dbReference type="NCBI Taxonomy" id="1461250"/>
    <lineage>
        <taxon>Bacteria</taxon>
        <taxon>Bacillati</taxon>
        <taxon>Actinomycetota</taxon>
        <taxon>Actinomycetes</taxon>
        <taxon>Streptosporangiales</taxon>
        <taxon>Streptosporangiaceae</taxon>
        <taxon>Streptosporangium</taxon>
    </lineage>
</organism>
<evidence type="ECO:0000313" key="3">
    <source>
        <dbReference type="EMBL" id="MDP9850275.1"/>
    </source>
</evidence>
<evidence type="ECO:0000313" key="4">
    <source>
        <dbReference type="Proteomes" id="UP001225356"/>
    </source>
</evidence>
<protein>
    <submittedName>
        <fullName evidence="3">Uncharacterized protein</fullName>
    </submittedName>
</protein>
<dbReference type="EMBL" id="JAUSQU010000002">
    <property type="protein sequence ID" value="MDP9850275.1"/>
    <property type="molecule type" value="Genomic_DNA"/>
</dbReference>
<gene>
    <name evidence="3" type="ORF">J2853_009571</name>
</gene>
<dbReference type="Proteomes" id="UP001225356">
    <property type="component" value="Unassembled WGS sequence"/>
</dbReference>